<feature type="compositionally biased region" description="Low complexity" evidence="1">
    <location>
        <begin position="191"/>
        <end position="202"/>
    </location>
</feature>
<dbReference type="InterPro" id="IPR008266">
    <property type="entry name" value="Tyr_kinase_AS"/>
</dbReference>
<dbReference type="InterPro" id="IPR000719">
    <property type="entry name" value="Prot_kinase_dom"/>
</dbReference>
<proteinExistence type="predicted"/>
<evidence type="ECO:0000256" key="1">
    <source>
        <dbReference type="SAM" id="MobiDB-lite"/>
    </source>
</evidence>
<feature type="region of interest" description="Disordered" evidence="1">
    <location>
        <begin position="173"/>
        <end position="219"/>
    </location>
</feature>
<dbReference type="OrthoDB" id="3260094at2759"/>
<dbReference type="EMBL" id="KN817563">
    <property type="protein sequence ID" value="KJA20813.1"/>
    <property type="molecule type" value="Genomic_DNA"/>
</dbReference>
<evidence type="ECO:0000313" key="3">
    <source>
        <dbReference type="EMBL" id="KJA20813.1"/>
    </source>
</evidence>
<dbReference type="GO" id="GO:0005524">
    <property type="term" value="F:ATP binding"/>
    <property type="evidence" value="ECO:0007669"/>
    <property type="project" value="InterPro"/>
</dbReference>
<dbReference type="AlphaFoldDB" id="A0A0D2MBK5"/>
<evidence type="ECO:0000313" key="4">
    <source>
        <dbReference type="Proteomes" id="UP000054270"/>
    </source>
</evidence>
<evidence type="ECO:0000259" key="2">
    <source>
        <dbReference type="PROSITE" id="PS50011"/>
    </source>
</evidence>
<dbReference type="STRING" id="945553.A0A0D2MBK5"/>
<dbReference type="GO" id="GO:0004672">
    <property type="term" value="F:protein kinase activity"/>
    <property type="evidence" value="ECO:0007669"/>
    <property type="project" value="InterPro"/>
</dbReference>
<gene>
    <name evidence="3" type="ORF">HYPSUDRAFT_141584</name>
</gene>
<dbReference type="PROSITE" id="PS00109">
    <property type="entry name" value="PROTEIN_KINASE_TYR"/>
    <property type="match status" value="1"/>
</dbReference>
<dbReference type="Pfam" id="PF17667">
    <property type="entry name" value="Pkinase_fungal"/>
    <property type="match status" value="1"/>
</dbReference>
<accession>A0A0D2MBK5</accession>
<dbReference type="InterPro" id="IPR040976">
    <property type="entry name" value="Pkinase_fungal"/>
</dbReference>
<dbReference type="OMA" id="CTSHATH"/>
<organism evidence="3 4">
    <name type="scientific">Hypholoma sublateritium (strain FD-334 SS-4)</name>
    <dbReference type="NCBI Taxonomy" id="945553"/>
    <lineage>
        <taxon>Eukaryota</taxon>
        <taxon>Fungi</taxon>
        <taxon>Dikarya</taxon>
        <taxon>Basidiomycota</taxon>
        <taxon>Agaricomycotina</taxon>
        <taxon>Agaricomycetes</taxon>
        <taxon>Agaricomycetidae</taxon>
        <taxon>Agaricales</taxon>
        <taxon>Agaricineae</taxon>
        <taxon>Strophariaceae</taxon>
        <taxon>Hypholoma</taxon>
    </lineage>
</organism>
<reference evidence="4" key="1">
    <citation type="submission" date="2014-04" db="EMBL/GenBank/DDBJ databases">
        <title>Evolutionary Origins and Diversification of the Mycorrhizal Mutualists.</title>
        <authorList>
            <consortium name="DOE Joint Genome Institute"/>
            <consortium name="Mycorrhizal Genomics Consortium"/>
            <person name="Kohler A."/>
            <person name="Kuo A."/>
            <person name="Nagy L.G."/>
            <person name="Floudas D."/>
            <person name="Copeland A."/>
            <person name="Barry K.W."/>
            <person name="Cichocki N."/>
            <person name="Veneault-Fourrey C."/>
            <person name="LaButti K."/>
            <person name="Lindquist E.A."/>
            <person name="Lipzen A."/>
            <person name="Lundell T."/>
            <person name="Morin E."/>
            <person name="Murat C."/>
            <person name="Riley R."/>
            <person name="Ohm R."/>
            <person name="Sun H."/>
            <person name="Tunlid A."/>
            <person name="Henrissat B."/>
            <person name="Grigoriev I.V."/>
            <person name="Hibbett D.S."/>
            <person name="Martin F."/>
        </authorList>
    </citation>
    <scope>NUCLEOTIDE SEQUENCE [LARGE SCALE GENOMIC DNA]</scope>
    <source>
        <strain evidence="4">FD-334 SS-4</strain>
    </source>
</reference>
<dbReference type="InterPro" id="IPR011009">
    <property type="entry name" value="Kinase-like_dom_sf"/>
</dbReference>
<protein>
    <recommendedName>
        <fullName evidence="2">Protein kinase domain-containing protein</fullName>
    </recommendedName>
</protein>
<name>A0A0D2MBK5_HYPSF</name>
<keyword evidence="4" id="KW-1185">Reference proteome</keyword>
<dbReference type="Proteomes" id="UP000054270">
    <property type="component" value="Unassembled WGS sequence"/>
</dbReference>
<sequence length="441" mass="49474">MTVDLLSGNVTHILVEKKTFTVIKHIHASLILFGRGTHVFLVRDQDGNHHILKDAWLLKDHGISEVTVLSKIHDVLKADNSPEAKKYRMLHSRYIVGEELNDSTSDRRGRMIDKPPTRVHRRVVTGPVGDPLTSFRSRKEFVQVMLDCVDWLDFLHNKCNLVHGDLSPNNIVIFRDPSDRPPPRSTKSRKGSTSGTSRATRSSTRHGGASIKPAPTSGVNDNIPAVGTIIDYDYARPVGTVLERTSGTLPFMPLDALNIDNRGKYIHSPAHDLEALLQTMLGIVTFTDGPYEARVQSDDVHVPLARWHNEGDREQLFKDKSFDVSHFDRDVGAYLMPYWQPLVPYLRSLVAATWTGTNCTSHATHEAYRTILCDALEGLKKFPEVPAMYARTITKRSRSSDNDEAGRWPYKFGRGNGPGSERLPRPAFVKQLSAWKDSVDA</sequence>
<dbReference type="PROSITE" id="PS50011">
    <property type="entry name" value="PROTEIN_KINASE_DOM"/>
    <property type="match status" value="1"/>
</dbReference>
<dbReference type="SUPFAM" id="SSF56112">
    <property type="entry name" value="Protein kinase-like (PK-like)"/>
    <property type="match status" value="1"/>
</dbReference>
<feature type="domain" description="Protein kinase" evidence="2">
    <location>
        <begin position="27"/>
        <end position="343"/>
    </location>
</feature>
<feature type="region of interest" description="Disordered" evidence="1">
    <location>
        <begin position="395"/>
        <end position="425"/>
    </location>
</feature>
<dbReference type="Gene3D" id="1.10.510.10">
    <property type="entry name" value="Transferase(Phosphotransferase) domain 1"/>
    <property type="match status" value="1"/>
</dbReference>